<keyword evidence="4" id="KW-1185">Reference proteome</keyword>
<keyword evidence="2" id="KW-1133">Transmembrane helix</keyword>
<feature type="region of interest" description="Disordered" evidence="1">
    <location>
        <begin position="1"/>
        <end position="25"/>
    </location>
</feature>
<evidence type="ECO:0000256" key="1">
    <source>
        <dbReference type="SAM" id="MobiDB-lite"/>
    </source>
</evidence>
<evidence type="ECO:0000313" key="4">
    <source>
        <dbReference type="Proteomes" id="UP001189429"/>
    </source>
</evidence>
<evidence type="ECO:0000256" key="2">
    <source>
        <dbReference type="SAM" id="Phobius"/>
    </source>
</evidence>
<reference evidence="3" key="1">
    <citation type="submission" date="2023-10" db="EMBL/GenBank/DDBJ databases">
        <authorList>
            <person name="Chen Y."/>
            <person name="Shah S."/>
            <person name="Dougan E. K."/>
            <person name="Thang M."/>
            <person name="Chan C."/>
        </authorList>
    </citation>
    <scope>NUCLEOTIDE SEQUENCE [LARGE SCALE GENOMIC DNA]</scope>
</reference>
<keyword evidence="2" id="KW-0472">Membrane</keyword>
<feature type="transmembrane region" description="Helical" evidence="2">
    <location>
        <begin position="106"/>
        <end position="126"/>
    </location>
</feature>
<feature type="non-terminal residue" evidence="3">
    <location>
        <position position="143"/>
    </location>
</feature>
<name>A0ABN9RAD2_9DINO</name>
<dbReference type="EMBL" id="CAUYUJ010005621">
    <property type="protein sequence ID" value="CAK0814364.1"/>
    <property type="molecule type" value="Genomic_DNA"/>
</dbReference>
<organism evidence="3 4">
    <name type="scientific">Prorocentrum cordatum</name>
    <dbReference type="NCBI Taxonomy" id="2364126"/>
    <lineage>
        <taxon>Eukaryota</taxon>
        <taxon>Sar</taxon>
        <taxon>Alveolata</taxon>
        <taxon>Dinophyceae</taxon>
        <taxon>Prorocentrales</taxon>
        <taxon>Prorocentraceae</taxon>
        <taxon>Prorocentrum</taxon>
    </lineage>
</organism>
<proteinExistence type="predicted"/>
<gene>
    <name evidence="3" type="ORF">PCOR1329_LOCUS17994</name>
</gene>
<keyword evidence="2" id="KW-0812">Transmembrane</keyword>
<evidence type="ECO:0000313" key="3">
    <source>
        <dbReference type="EMBL" id="CAK0814364.1"/>
    </source>
</evidence>
<protein>
    <submittedName>
        <fullName evidence="3">Uncharacterized protein</fullName>
    </submittedName>
</protein>
<feature type="compositionally biased region" description="Polar residues" evidence="1">
    <location>
        <begin position="1"/>
        <end position="21"/>
    </location>
</feature>
<accession>A0ABN9RAD2</accession>
<comment type="caution">
    <text evidence="3">The sequence shown here is derived from an EMBL/GenBank/DDBJ whole genome shotgun (WGS) entry which is preliminary data.</text>
</comment>
<sequence>MQSTQPLDGTSLLATTSSRNAHSPFPLATEKEPAGLFHEYDPSSALPEGHAALRGILDAGGLRLGGDGFDEPGASVPTVARLYRAAGPNEIPFSVDTWKAALQEEFATFFFLYQFSIYAVCLWFSYWHYTLIARASEEGALPA</sequence>
<dbReference type="Proteomes" id="UP001189429">
    <property type="component" value="Unassembled WGS sequence"/>
</dbReference>